<dbReference type="PANTHER" id="PTHR28055">
    <property type="entry name" value="ALTERED INHERITANCE OF MITOCHONDRIA PROTEIN 41, MITOCHONDRIAL"/>
    <property type="match status" value="1"/>
</dbReference>
<dbReference type="KEGG" id="kol:Kole_2034"/>
<evidence type="ECO:0000313" key="2">
    <source>
        <dbReference type="Proteomes" id="UP000002382"/>
    </source>
</evidence>
<protein>
    <submittedName>
        <fullName evidence="1">GatB/YqeY domain-containing protein</fullName>
    </submittedName>
</protein>
<keyword evidence="2" id="KW-1185">Reference proteome</keyword>
<dbReference type="EMBL" id="CP001634">
    <property type="protein sequence ID" value="ACR80712.1"/>
    <property type="molecule type" value="Genomic_DNA"/>
</dbReference>
<dbReference type="HOGENOM" id="CLU_079430_2_1_0"/>
<evidence type="ECO:0000313" key="1">
    <source>
        <dbReference type="EMBL" id="ACR80712.1"/>
    </source>
</evidence>
<proteinExistence type="predicted"/>
<dbReference type="InterPro" id="IPR019004">
    <property type="entry name" value="YqeY/Aim41"/>
</dbReference>
<dbReference type="Pfam" id="PF09424">
    <property type="entry name" value="YqeY"/>
    <property type="match status" value="1"/>
</dbReference>
<dbReference type="InterPro" id="IPR003789">
    <property type="entry name" value="Asn/Gln_tRNA_amidoTrase-B-like"/>
</dbReference>
<dbReference type="SUPFAM" id="SSF89095">
    <property type="entry name" value="GatB/YqeY motif"/>
    <property type="match status" value="1"/>
</dbReference>
<reference evidence="1 2" key="2">
    <citation type="journal article" date="2011" name="J. Bacteriol.">
        <title>Genome Sequence of Kosmotoga olearia Strain TBF 19.5.1, a Thermophilic Bacterium with a Wide Growth Temperature Range, Isolated from the Troll B Oil Platform in the North Sea.</title>
        <authorList>
            <person name="Swithers K.S."/>
            <person name="Dipippo J.L."/>
            <person name="Bruce D.C."/>
            <person name="Detter C."/>
            <person name="Tapia R."/>
            <person name="Han S."/>
            <person name="Goodwin L.A."/>
            <person name="Han J."/>
            <person name="Woyke T."/>
            <person name="Pitluck S."/>
            <person name="Pennacchio L."/>
            <person name="Nolan M."/>
            <person name="Mikhailova N."/>
            <person name="Land M.L."/>
            <person name="Nesbo C.L."/>
            <person name="Gogarten J.P."/>
            <person name="Noll K.M."/>
        </authorList>
    </citation>
    <scope>NUCLEOTIDE SEQUENCE [LARGE SCALE GENOMIC DNA]</scope>
    <source>
        <strain evidence="2">ATCC BAA-1733 / DSM 21960 / TBF 19.5.1</strain>
    </source>
</reference>
<dbReference type="Proteomes" id="UP000002382">
    <property type="component" value="Chromosome"/>
</dbReference>
<dbReference type="eggNOG" id="COG1610">
    <property type="taxonomic scope" value="Bacteria"/>
</dbReference>
<dbReference type="InterPro" id="IPR023168">
    <property type="entry name" value="GatB_Yqey_C_2"/>
</dbReference>
<name>C5CHN6_KOSOT</name>
<dbReference type="Gene3D" id="1.10.1510.10">
    <property type="entry name" value="Uncharacterised protein YqeY/AIM41 PF09424, N-terminal domain"/>
    <property type="match status" value="1"/>
</dbReference>
<gene>
    <name evidence="1" type="ordered locus">Kole_2034</name>
</gene>
<dbReference type="RefSeq" id="WP_015869353.1">
    <property type="nucleotide sequence ID" value="NC_012785.1"/>
</dbReference>
<dbReference type="PANTHER" id="PTHR28055:SF1">
    <property type="entry name" value="ALTERED INHERITANCE OF MITOCHONDRIA PROTEIN 41, MITOCHONDRIAL"/>
    <property type="match status" value="1"/>
</dbReference>
<sequence>MTLYERIQAELKQAMKDKDSVKMNTLRAVVAAAKNYLVSSEKAREKGITDEVLLDLIMKEAKKREESIEAYRKAKRDDLAAQEEAELKILKAFLPEMMNEEEIRELALKTIDSVGAKGPSDLGKIMREIMPKVKGRANGKTVNRIVRELLESK</sequence>
<dbReference type="InterPro" id="IPR042184">
    <property type="entry name" value="YqeY/Aim41_N"/>
</dbReference>
<dbReference type="AlphaFoldDB" id="C5CHN6"/>
<dbReference type="GO" id="GO:0016884">
    <property type="term" value="F:carbon-nitrogen ligase activity, with glutamine as amido-N-donor"/>
    <property type="evidence" value="ECO:0007669"/>
    <property type="project" value="InterPro"/>
</dbReference>
<dbReference type="OrthoDB" id="9794041at2"/>
<organism evidence="1 2">
    <name type="scientific">Kosmotoga olearia (strain ATCC BAA-1733 / DSM 21960 / TBF 19.5.1)</name>
    <dbReference type="NCBI Taxonomy" id="521045"/>
    <lineage>
        <taxon>Bacteria</taxon>
        <taxon>Thermotogati</taxon>
        <taxon>Thermotogota</taxon>
        <taxon>Thermotogae</taxon>
        <taxon>Kosmotogales</taxon>
        <taxon>Kosmotogaceae</taxon>
        <taxon>Kosmotoga</taxon>
    </lineage>
</organism>
<dbReference type="Gene3D" id="1.10.10.410">
    <property type="match status" value="1"/>
</dbReference>
<accession>C5CHN6</accession>
<dbReference type="STRING" id="521045.Kole_2034"/>
<reference evidence="1 2" key="1">
    <citation type="submission" date="2009-06" db="EMBL/GenBank/DDBJ databases">
        <title>Complete sequence of Thermotogales bacterium TBF 19.5.1.</title>
        <authorList>
            <consortium name="US DOE Joint Genome Institute"/>
            <person name="Lucas S."/>
            <person name="Copeland A."/>
            <person name="Lapidus A."/>
            <person name="Glavina del Rio T."/>
            <person name="Tice H."/>
            <person name="Bruce D."/>
            <person name="Goodwin L."/>
            <person name="Pitluck S."/>
            <person name="Chertkov O."/>
            <person name="Brettin T."/>
            <person name="Detter J.C."/>
            <person name="Han C."/>
            <person name="Schmutz J."/>
            <person name="Larimer F."/>
            <person name="Land M."/>
            <person name="Hauser L."/>
            <person name="Kyrpides N."/>
            <person name="Ovchinnikova G."/>
            <person name="Noll K."/>
        </authorList>
    </citation>
    <scope>NUCLEOTIDE SEQUENCE [LARGE SCALE GENOMIC DNA]</scope>
    <source>
        <strain evidence="2">ATCC BAA-1733 / DSM 21960 / TBF 19.5.1</strain>
    </source>
</reference>